<proteinExistence type="predicted"/>
<dbReference type="EMBL" id="BK015384">
    <property type="protein sequence ID" value="DAE04181.1"/>
    <property type="molecule type" value="Genomic_DNA"/>
</dbReference>
<evidence type="ECO:0000256" key="5">
    <source>
        <dbReference type="ARBA" id="ARBA00023136"/>
    </source>
</evidence>
<evidence type="ECO:0000256" key="1">
    <source>
        <dbReference type="ARBA" id="ARBA00004141"/>
    </source>
</evidence>
<dbReference type="Pfam" id="PF06027">
    <property type="entry name" value="SLC35F"/>
    <property type="match status" value="1"/>
</dbReference>
<keyword evidence="4 6" id="KW-1133">Transmembrane helix</keyword>
<evidence type="ECO:0000256" key="6">
    <source>
        <dbReference type="SAM" id="Phobius"/>
    </source>
</evidence>
<feature type="transmembrane region" description="Helical" evidence="6">
    <location>
        <begin position="62"/>
        <end position="80"/>
    </location>
</feature>
<evidence type="ECO:0000313" key="7">
    <source>
        <dbReference type="EMBL" id="DAE04181.1"/>
    </source>
</evidence>
<dbReference type="GO" id="GO:0016020">
    <property type="term" value="C:membrane"/>
    <property type="evidence" value="ECO:0007669"/>
    <property type="project" value="UniProtKB-SubCell"/>
</dbReference>
<evidence type="ECO:0000256" key="3">
    <source>
        <dbReference type="ARBA" id="ARBA00022692"/>
    </source>
</evidence>
<comment type="subcellular location">
    <subcellularLocation>
        <location evidence="1">Membrane</location>
        <topology evidence="1">Multi-pass membrane protein</topology>
    </subcellularLocation>
</comment>
<sequence>MIELTPTTIYAISTIDEVKRVLGSLSFVGSLAIFGLLVARIGTAIIESEETNEKFCRWFNPMMPKILGAFICVVLLNTFLPNQKTIAAMIVVPAIVNNENIQNISKNTLQWAEEYIKDQLQTKKKK</sequence>
<dbReference type="GO" id="GO:0022857">
    <property type="term" value="F:transmembrane transporter activity"/>
    <property type="evidence" value="ECO:0007669"/>
    <property type="project" value="InterPro"/>
</dbReference>
<name>A0A8S5PC44_9CAUD</name>
<keyword evidence="2" id="KW-0813">Transport</keyword>
<feature type="transmembrane region" description="Helical" evidence="6">
    <location>
        <begin position="21"/>
        <end position="42"/>
    </location>
</feature>
<keyword evidence="3 6" id="KW-0812">Transmembrane</keyword>
<reference evidence="7" key="1">
    <citation type="journal article" date="2021" name="Proc. Natl. Acad. Sci. U.S.A.">
        <title>A Catalog of Tens of Thousands of Viruses from Human Metagenomes Reveals Hidden Associations with Chronic Diseases.</title>
        <authorList>
            <person name="Tisza M.J."/>
            <person name="Buck C.B."/>
        </authorList>
    </citation>
    <scope>NUCLEOTIDE SEQUENCE</scope>
    <source>
        <strain evidence="7">CtmpG14</strain>
    </source>
</reference>
<protein>
    <submittedName>
        <fullName evidence="7">Uncharacterized protein</fullName>
    </submittedName>
</protein>
<evidence type="ECO:0000256" key="4">
    <source>
        <dbReference type="ARBA" id="ARBA00022989"/>
    </source>
</evidence>
<keyword evidence="5 6" id="KW-0472">Membrane</keyword>
<dbReference type="InterPro" id="IPR009262">
    <property type="entry name" value="SLC35_F1/F2/F6"/>
</dbReference>
<evidence type="ECO:0000256" key="2">
    <source>
        <dbReference type="ARBA" id="ARBA00022448"/>
    </source>
</evidence>
<organism evidence="7">
    <name type="scientific">Siphoviridae sp. ctmpG14</name>
    <dbReference type="NCBI Taxonomy" id="2825654"/>
    <lineage>
        <taxon>Viruses</taxon>
        <taxon>Duplodnaviria</taxon>
        <taxon>Heunggongvirae</taxon>
        <taxon>Uroviricota</taxon>
        <taxon>Caudoviricetes</taxon>
    </lineage>
</organism>
<accession>A0A8S5PC44</accession>